<dbReference type="OrthoDB" id="6499071at2759"/>
<dbReference type="Proteomes" id="UP001152622">
    <property type="component" value="Chromosome 11"/>
</dbReference>
<organism evidence="2 3">
    <name type="scientific">Synaphobranchus kaupii</name>
    <name type="common">Kaup's arrowtooth eel</name>
    <dbReference type="NCBI Taxonomy" id="118154"/>
    <lineage>
        <taxon>Eukaryota</taxon>
        <taxon>Metazoa</taxon>
        <taxon>Chordata</taxon>
        <taxon>Craniata</taxon>
        <taxon>Vertebrata</taxon>
        <taxon>Euteleostomi</taxon>
        <taxon>Actinopterygii</taxon>
        <taxon>Neopterygii</taxon>
        <taxon>Teleostei</taxon>
        <taxon>Anguilliformes</taxon>
        <taxon>Synaphobranchidae</taxon>
        <taxon>Synaphobranchus</taxon>
    </lineage>
</organism>
<sequence>MDQSRKANFLEDELTAMVEEIEDRQHVLFGGLNSGLTNKAKQVAWECVAAAVNEVGQQDRTVADLKKKWSDLKLQGKKRIVIHNRSIKATGGGPGTPELSQMDQRIAAIIGESAYTGTCSDGDSECFKKGQLRCSPCVLHPGMKSVRPRFPSVTDPQVPGVRGKVRPQLSRVHPRLRPRLRVAC</sequence>
<dbReference type="InterPro" id="IPR028002">
    <property type="entry name" value="Myb_DNA-bind_5"/>
</dbReference>
<proteinExistence type="predicted"/>
<feature type="domain" description="Myb/SANT-like DNA-binding" evidence="1">
    <location>
        <begin position="5"/>
        <end position="80"/>
    </location>
</feature>
<keyword evidence="3" id="KW-1185">Reference proteome</keyword>
<protein>
    <recommendedName>
        <fullName evidence="1">Myb/SANT-like DNA-binding domain-containing protein</fullName>
    </recommendedName>
</protein>
<dbReference type="EMBL" id="JAINUF010000011">
    <property type="protein sequence ID" value="KAJ8346446.1"/>
    <property type="molecule type" value="Genomic_DNA"/>
</dbReference>
<evidence type="ECO:0000313" key="2">
    <source>
        <dbReference type="EMBL" id="KAJ8346446.1"/>
    </source>
</evidence>
<evidence type="ECO:0000313" key="3">
    <source>
        <dbReference type="Proteomes" id="UP001152622"/>
    </source>
</evidence>
<dbReference type="PANTHER" id="PTHR23098">
    <property type="entry name" value="AGAP001331-PA-RELATED"/>
    <property type="match status" value="1"/>
</dbReference>
<dbReference type="Pfam" id="PF13873">
    <property type="entry name" value="Myb_DNA-bind_5"/>
    <property type="match status" value="1"/>
</dbReference>
<gene>
    <name evidence="2" type="ORF">SKAU_G00278470</name>
</gene>
<accession>A0A9Q1EWK9</accession>
<reference evidence="2" key="1">
    <citation type="journal article" date="2023" name="Science">
        <title>Genome structures resolve the early diversification of teleost fishes.</title>
        <authorList>
            <person name="Parey E."/>
            <person name="Louis A."/>
            <person name="Montfort J."/>
            <person name="Bouchez O."/>
            <person name="Roques C."/>
            <person name="Iampietro C."/>
            <person name="Lluch J."/>
            <person name="Castinel A."/>
            <person name="Donnadieu C."/>
            <person name="Desvignes T."/>
            <person name="Floi Bucao C."/>
            <person name="Jouanno E."/>
            <person name="Wen M."/>
            <person name="Mejri S."/>
            <person name="Dirks R."/>
            <person name="Jansen H."/>
            <person name="Henkel C."/>
            <person name="Chen W.J."/>
            <person name="Zahm M."/>
            <person name="Cabau C."/>
            <person name="Klopp C."/>
            <person name="Thompson A.W."/>
            <person name="Robinson-Rechavi M."/>
            <person name="Braasch I."/>
            <person name="Lecointre G."/>
            <person name="Bobe J."/>
            <person name="Postlethwait J.H."/>
            <person name="Berthelot C."/>
            <person name="Roest Crollius H."/>
            <person name="Guiguen Y."/>
        </authorList>
    </citation>
    <scope>NUCLEOTIDE SEQUENCE</scope>
    <source>
        <strain evidence="2">WJC10195</strain>
    </source>
</reference>
<dbReference type="PANTHER" id="PTHR23098:SF16">
    <property type="entry name" value="REGULATORY PROTEIN ZESTE"/>
    <property type="match status" value="1"/>
</dbReference>
<dbReference type="GO" id="GO:0005634">
    <property type="term" value="C:nucleus"/>
    <property type="evidence" value="ECO:0007669"/>
    <property type="project" value="TreeGrafter"/>
</dbReference>
<evidence type="ECO:0000259" key="1">
    <source>
        <dbReference type="Pfam" id="PF13873"/>
    </source>
</evidence>
<name>A0A9Q1EWK9_SYNKA</name>
<comment type="caution">
    <text evidence="2">The sequence shown here is derived from an EMBL/GenBank/DDBJ whole genome shotgun (WGS) entry which is preliminary data.</text>
</comment>
<dbReference type="AlphaFoldDB" id="A0A9Q1EWK9"/>